<reference evidence="1 2" key="1">
    <citation type="journal article" date="2017" name="Int. J. Syst. Evol. Microbiol.">
        <title>Rouxiella badensis sp. nov. and Rouxiella silvae sp. nov. isolated from peat bog soil in Germany and emendation of the genus description.</title>
        <authorList>
            <person name="Le Fleche-Mateos A."/>
            <person name="Kugler J.H."/>
            <person name="Hansen S.H."/>
            <person name="Syldatk C."/>
            <person name="Hausmann R."/>
            <person name="Lomprez F."/>
            <person name="Vandenbogaert M."/>
            <person name="Manuguerra J.C."/>
            <person name="Grimont P.A."/>
        </authorList>
    </citation>
    <scope>NUCLEOTIDE SEQUENCE [LARGE SCALE GENOMIC DNA]</scope>
    <source>
        <strain evidence="1 2">213</strain>
    </source>
</reference>
<proteinExistence type="predicted"/>
<evidence type="ECO:0000313" key="2">
    <source>
        <dbReference type="Proteomes" id="UP000192722"/>
    </source>
</evidence>
<dbReference type="Proteomes" id="UP000192722">
    <property type="component" value="Unassembled WGS sequence"/>
</dbReference>
<evidence type="ECO:0000313" key="1">
    <source>
        <dbReference type="EMBL" id="ORJ19496.1"/>
    </source>
</evidence>
<evidence type="ECO:0008006" key="3">
    <source>
        <dbReference type="Google" id="ProtNLM"/>
    </source>
</evidence>
<dbReference type="RefSeq" id="WP_084984113.1">
    <property type="nucleotide sequence ID" value="NZ_CBCSCF010000003.1"/>
</dbReference>
<comment type="caution">
    <text evidence="1">The sequence shown here is derived from an EMBL/GenBank/DDBJ whole genome shotgun (WGS) entry which is preliminary data.</text>
</comment>
<accession>A0ABX3TWA9</accession>
<dbReference type="EMBL" id="MRWD01000057">
    <property type="protein sequence ID" value="ORJ19496.1"/>
    <property type="molecule type" value="Genomic_DNA"/>
</dbReference>
<name>A0ABX3TWA9_9GAMM</name>
<protein>
    <recommendedName>
        <fullName evidence="3">DUF3540 domain-containing protein</fullName>
    </recommendedName>
</protein>
<gene>
    <name evidence="1" type="ORF">BS639_19915</name>
</gene>
<sequence length="202" mass="22280">MSLAVKQPFVSPVLPAQTSGQVREIKPDGSVLVHSEGRGWICQRAASCLLTPQIDDSVLLANCDQQIWLLAILTRASTLQPAVISVEGSLHISPSDTLSLTSRQFVLNADEGECQVGNMNYRGKTLSAWVNVSRVMGKCCETVWQSMTQISHRLLRKTTQLEQVRAGQLDVKVEQFTRMHAHTTLISSKTLTKIDAKQIHMG</sequence>
<organism evidence="1 2">
    <name type="scientific">Rouxiella silvae</name>
    <dbReference type="NCBI Taxonomy" id="1646373"/>
    <lineage>
        <taxon>Bacteria</taxon>
        <taxon>Pseudomonadati</taxon>
        <taxon>Pseudomonadota</taxon>
        <taxon>Gammaproteobacteria</taxon>
        <taxon>Enterobacterales</taxon>
        <taxon>Yersiniaceae</taxon>
        <taxon>Rouxiella</taxon>
    </lineage>
</organism>
<dbReference type="Pfam" id="PF12059">
    <property type="entry name" value="DUF3540"/>
    <property type="match status" value="1"/>
</dbReference>
<dbReference type="InterPro" id="IPR021927">
    <property type="entry name" value="DUF3540"/>
</dbReference>
<keyword evidence="2" id="KW-1185">Reference proteome</keyword>